<dbReference type="InterPro" id="IPR043168">
    <property type="entry name" value="DegV_C"/>
</dbReference>
<protein>
    <submittedName>
        <fullName evidence="2">Protein DegV</fullName>
    </submittedName>
</protein>
<proteinExistence type="predicted"/>
<dbReference type="Gene3D" id="3.40.50.10170">
    <property type="match status" value="1"/>
</dbReference>
<dbReference type="InterPro" id="IPR003797">
    <property type="entry name" value="DegV"/>
</dbReference>
<comment type="caution">
    <text evidence="2">The sequence shown here is derived from an EMBL/GenBank/DDBJ whole genome shotgun (WGS) entry which is preliminary data.</text>
</comment>
<keyword evidence="1" id="KW-0446">Lipid-binding</keyword>
<dbReference type="NCBIfam" id="TIGR00762">
    <property type="entry name" value="DegV"/>
    <property type="match status" value="1"/>
</dbReference>
<organism evidence="2">
    <name type="scientific">bioreactor metagenome</name>
    <dbReference type="NCBI Taxonomy" id="1076179"/>
    <lineage>
        <taxon>unclassified sequences</taxon>
        <taxon>metagenomes</taxon>
        <taxon>ecological metagenomes</taxon>
    </lineage>
</organism>
<reference evidence="2" key="1">
    <citation type="submission" date="2019-08" db="EMBL/GenBank/DDBJ databases">
        <authorList>
            <person name="Kucharzyk K."/>
            <person name="Murdoch R.W."/>
            <person name="Higgins S."/>
            <person name="Loffler F."/>
        </authorList>
    </citation>
    <scope>NUCLEOTIDE SEQUENCE</scope>
</reference>
<dbReference type="AlphaFoldDB" id="A0A645HB05"/>
<accession>A0A645HB05</accession>
<dbReference type="GO" id="GO:0008289">
    <property type="term" value="F:lipid binding"/>
    <property type="evidence" value="ECO:0007669"/>
    <property type="project" value="UniProtKB-KW"/>
</dbReference>
<evidence type="ECO:0000313" key="2">
    <source>
        <dbReference type="EMBL" id="MPN36221.1"/>
    </source>
</evidence>
<evidence type="ECO:0000256" key="1">
    <source>
        <dbReference type="ARBA" id="ARBA00023121"/>
    </source>
</evidence>
<dbReference type="EMBL" id="VSSQ01090229">
    <property type="protein sequence ID" value="MPN36221.1"/>
    <property type="molecule type" value="Genomic_DNA"/>
</dbReference>
<sequence>MAARETDEGRIAVVDSQTTCGGLWLLCKAARGLADEGLSLSDLALRVRELRPKAGIVFSVENMDALRRSGRLGVIPQSVGTLLNIRPILQCQNGSVASVGVARGLQDRVRQMLRRIPEKPVALMLHYLLPAPTADALRQAIEQKFQGVPLYTAIGGPVLGIHLGAGTIGVSWITE</sequence>
<dbReference type="Gene3D" id="3.30.1180.10">
    <property type="match status" value="1"/>
</dbReference>
<dbReference type="PANTHER" id="PTHR33434">
    <property type="entry name" value="DEGV DOMAIN-CONTAINING PROTEIN DR_1986-RELATED"/>
    <property type="match status" value="1"/>
</dbReference>
<dbReference type="Pfam" id="PF02645">
    <property type="entry name" value="DegV"/>
    <property type="match status" value="1"/>
</dbReference>
<dbReference type="PROSITE" id="PS51482">
    <property type="entry name" value="DEGV"/>
    <property type="match status" value="1"/>
</dbReference>
<name>A0A645HB05_9ZZZZ</name>
<gene>
    <name evidence="2" type="primary">degV_31</name>
    <name evidence="2" type="ORF">SDC9_183729</name>
</gene>
<dbReference type="PANTHER" id="PTHR33434:SF2">
    <property type="entry name" value="FATTY ACID-BINDING PROTEIN TM_1468"/>
    <property type="match status" value="1"/>
</dbReference>
<dbReference type="SUPFAM" id="SSF82549">
    <property type="entry name" value="DAK1/DegV-like"/>
    <property type="match status" value="1"/>
</dbReference>
<dbReference type="InterPro" id="IPR050270">
    <property type="entry name" value="DegV_domain_contain"/>
</dbReference>